<feature type="transmembrane region" description="Helical" evidence="2">
    <location>
        <begin position="12"/>
        <end position="34"/>
    </location>
</feature>
<organism evidence="3 4">
    <name type="scientific">Ligilactobacillus salitolerans</name>
    <dbReference type="NCBI Taxonomy" id="1808352"/>
    <lineage>
        <taxon>Bacteria</taxon>
        <taxon>Bacillati</taxon>
        <taxon>Bacillota</taxon>
        <taxon>Bacilli</taxon>
        <taxon>Lactobacillales</taxon>
        <taxon>Lactobacillaceae</taxon>
        <taxon>Ligilactobacillus</taxon>
    </lineage>
</organism>
<keyword evidence="4" id="KW-1185">Reference proteome</keyword>
<keyword evidence="2" id="KW-1133">Transmembrane helix</keyword>
<feature type="region of interest" description="Disordered" evidence="1">
    <location>
        <begin position="52"/>
        <end position="74"/>
    </location>
</feature>
<sequence length="121" mass="12988">MKEKEYQEKLIAAHALGFVAGFAFAHVLTAAIILPGAAMHLAGKKHAYHGPGPGHCHHGHHSGYPDHPHHGKGPAHFLAEERAQQLKDEHALLVDIKNDLAEIKTALQTDQPAGPPPPPEP</sequence>
<protein>
    <submittedName>
        <fullName evidence="3">Uncharacterized protein</fullName>
    </submittedName>
</protein>
<evidence type="ECO:0000313" key="3">
    <source>
        <dbReference type="EMBL" id="GBG95767.1"/>
    </source>
</evidence>
<evidence type="ECO:0000313" key="4">
    <source>
        <dbReference type="Proteomes" id="UP000286848"/>
    </source>
</evidence>
<dbReference type="RefSeq" id="WP_124978352.1">
    <property type="nucleotide sequence ID" value="NZ_BFFP01000053.1"/>
</dbReference>
<accession>A0A401IW92</accession>
<comment type="caution">
    <text evidence="3">The sequence shown here is derived from an EMBL/GenBank/DDBJ whole genome shotgun (WGS) entry which is preliminary data.</text>
</comment>
<keyword evidence="2" id="KW-0472">Membrane</keyword>
<dbReference type="EMBL" id="BFFP01000053">
    <property type="protein sequence ID" value="GBG95767.1"/>
    <property type="molecule type" value="Genomic_DNA"/>
</dbReference>
<dbReference type="Proteomes" id="UP000286848">
    <property type="component" value="Unassembled WGS sequence"/>
</dbReference>
<dbReference type="OrthoDB" id="10004457at2"/>
<reference evidence="3 4" key="1">
    <citation type="journal article" date="2019" name="Int. J. Syst. Evol. Microbiol.">
        <title>Lactobacillus salitolerans sp. nov., a novel lactic acid bacterium isolated from spent mushroom substrates.</title>
        <authorList>
            <person name="Tohno M."/>
            <person name="Tanizawa Y."/>
            <person name="Kojima Y."/>
            <person name="Sakamoto M."/>
            <person name="Nakamura Y."/>
            <person name="Ohkuma M."/>
            <person name="Kobayashi H."/>
        </authorList>
    </citation>
    <scope>NUCLEOTIDE SEQUENCE [LARGE SCALE GENOMIC DNA]</scope>
    <source>
        <strain evidence="3 4">YK43</strain>
    </source>
</reference>
<gene>
    <name evidence="3" type="ORF">LFYK43_22260</name>
</gene>
<proteinExistence type="predicted"/>
<evidence type="ECO:0000256" key="2">
    <source>
        <dbReference type="SAM" id="Phobius"/>
    </source>
</evidence>
<dbReference type="AlphaFoldDB" id="A0A401IW92"/>
<name>A0A401IW92_9LACO</name>
<evidence type="ECO:0000256" key="1">
    <source>
        <dbReference type="SAM" id="MobiDB-lite"/>
    </source>
</evidence>
<keyword evidence="2" id="KW-0812">Transmembrane</keyword>